<evidence type="ECO:0000256" key="1">
    <source>
        <dbReference type="SAM" id="MobiDB-lite"/>
    </source>
</evidence>
<organism evidence="2 3">
    <name type="scientific">Hymenobacter lapidarius</name>
    <dbReference type="NCBI Taxonomy" id="1908237"/>
    <lineage>
        <taxon>Bacteria</taxon>
        <taxon>Pseudomonadati</taxon>
        <taxon>Bacteroidota</taxon>
        <taxon>Cytophagia</taxon>
        <taxon>Cytophagales</taxon>
        <taxon>Hymenobacteraceae</taxon>
        <taxon>Hymenobacter</taxon>
    </lineage>
</organism>
<reference evidence="2 3" key="1">
    <citation type="submission" date="2016-08" db="EMBL/GenBank/DDBJ databases">
        <title>Hymenobacter coccineus sp. nov., Hymenobacter lapidarius sp. nov. and Hymenobacter glacialis sp. nov., isolated from Antarctic soil.</title>
        <authorList>
            <person name="Sedlacek I."/>
            <person name="Kralova S."/>
            <person name="Kyrova K."/>
            <person name="Maslanova I."/>
            <person name="Stankova E."/>
            <person name="Vrbovska V."/>
            <person name="Nemec M."/>
            <person name="Bartak M."/>
            <person name="Svec P."/>
            <person name="Busse H.-J."/>
            <person name="Pantucek R."/>
        </authorList>
    </citation>
    <scope>NUCLEOTIDE SEQUENCE [LARGE SCALE GENOMIC DNA]</scope>
    <source>
        <strain evidence="2 3">CCM 8643</strain>
    </source>
</reference>
<gene>
    <name evidence="2" type="ORF">BEN47_18130</name>
</gene>
<protein>
    <submittedName>
        <fullName evidence="2">Uncharacterized protein</fullName>
    </submittedName>
</protein>
<evidence type="ECO:0000313" key="3">
    <source>
        <dbReference type="Proteomes" id="UP000176294"/>
    </source>
</evidence>
<accession>A0A1G1SW21</accession>
<feature type="region of interest" description="Disordered" evidence="1">
    <location>
        <begin position="104"/>
        <end position="130"/>
    </location>
</feature>
<proteinExistence type="predicted"/>
<dbReference type="EMBL" id="MDZB01000139">
    <property type="protein sequence ID" value="OGX82827.1"/>
    <property type="molecule type" value="Genomic_DNA"/>
</dbReference>
<comment type="caution">
    <text evidence="2">The sequence shown here is derived from an EMBL/GenBank/DDBJ whole genome shotgun (WGS) entry which is preliminary data.</text>
</comment>
<dbReference type="Proteomes" id="UP000176294">
    <property type="component" value="Unassembled WGS sequence"/>
</dbReference>
<dbReference type="AlphaFoldDB" id="A0A1G1SW21"/>
<dbReference type="STRING" id="1908237.BEN47_18130"/>
<keyword evidence="3" id="KW-1185">Reference proteome</keyword>
<name>A0A1G1SW21_9BACT</name>
<evidence type="ECO:0000313" key="2">
    <source>
        <dbReference type="EMBL" id="OGX82827.1"/>
    </source>
</evidence>
<feature type="compositionally biased region" description="Basic residues" evidence="1">
    <location>
        <begin position="104"/>
        <end position="117"/>
    </location>
</feature>
<sequence length="130" mass="14645">MLACGIRQSSVPLQSLALHICPQFIPLTPKPSGRLIGQPIQTEEAPVEHHNAPARIKHHHPLRQQAGQQNQWLSPQVRVERITQSAEQLSISLLMLGQGLVRIKRNRRQKGRGHNQRHPTISGREAVRNP</sequence>